<keyword evidence="2" id="KW-1185">Reference proteome</keyword>
<proteinExistence type="predicted"/>
<dbReference type="GO" id="GO:0016301">
    <property type="term" value="F:kinase activity"/>
    <property type="evidence" value="ECO:0007669"/>
    <property type="project" value="UniProtKB-KW"/>
</dbReference>
<comment type="caution">
    <text evidence="1">The sequence shown here is derived from an EMBL/GenBank/DDBJ whole genome shotgun (WGS) entry which is preliminary data.</text>
</comment>
<evidence type="ECO:0000313" key="1">
    <source>
        <dbReference type="EMBL" id="MCH93859.1"/>
    </source>
</evidence>
<name>A0A392N3T7_9FABA</name>
<protein>
    <submittedName>
        <fullName evidence="1">Putative aarF domain-containing protein kinase chloroplastic-like</fullName>
    </submittedName>
</protein>
<sequence length="71" mass="7983">MTAVVVSRYDCIESKSYDGESDLCSVQLVDVYRLVEDQIDIPSVAVEVVRDFPTVARDLLLSWSESVLSDR</sequence>
<organism evidence="1 2">
    <name type="scientific">Trifolium medium</name>
    <dbReference type="NCBI Taxonomy" id="97028"/>
    <lineage>
        <taxon>Eukaryota</taxon>
        <taxon>Viridiplantae</taxon>
        <taxon>Streptophyta</taxon>
        <taxon>Embryophyta</taxon>
        <taxon>Tracheophyta</taxon>
        <taxon>Spermatophyta</taxon>
        <taxon>Magnoliopsida</taxon>
        <taxon>eudicotyledons</taxon>
        <taxon>Gunneridae</taxon>
        <taxon>Pentapetalae</taxon>
        <taxon>rosids</taxon>
        <taxon>fabids</taxon>
        <taxon>Fabales</taxon>
        <taxon>Fabaceae</taxon>
        <taxon>Papilionoideae</taxon>
        <taxon>50 kb inversion clade</taxon>
        <taxon>NPAAA clade</taxon>
        <taxon>Hologalegina</taxon>
        <taxon>IRL clade</taxon>
        <taxon>Trifolieae</taxon>
        <taxon>Trifolium</taxon>
    </lineage>
</organism>
<keyword evidence="1" id="KW-0808">Transferase</keyword>
<dbReference type="AlphaFoldDB" id="A0A392N3T7"/>
<dbReference type="EMBL" id="LXQA010025931">
    <property type="protein sequence ID" value="MCH93859.1"/>
    <property type="molecule type" value="Genomic_DNA"/>
</dbReference>
<accession>A0A392N3T7</accession>
<gene>
    <name evidence="1" type="ORF">A2U01_0014812</name>
</gene>
<dbReference type="Proteomes" id="UP000265520">
    <property type="component" value="Unassembled WGS sequence"/>
</dbReference>
<keyword evidence="1" id="KW-0418">Kinase</keyword>
<reference evidence="1 2" key="1">
    <citation type="journal article" date="2018" name="Front. Plant Sci.">
        <title>Red Clover (Trifolium pratense) and Zigzag Clover (T. medium) - A Picture of Genomic Similarities and Differences.</title>
        <authorList>
            <person name="Dluhosova J."/>
            <person name="Istvanek J."/>
            <person name="Nedelnik J."/>
            <person name="Repkova J."/>
        </authorList>
    </citation>
    <scope>NUCLEOTIDE SEQUENCE [LARGE SCALE GENOMIC DNA]</scope>
    <source>
        <strain evidence="2">cv. 10/8</strain>
        <tissue evidence="1">Leaf</tissue>
    </source>
</reference>
<evidence type="ECO:0000313" key="2">
    <source>
        <dbReference type="Proteomes" id="UP000265520"/>
    </source>
</evidence>